<reference evidence="1 2" key="1">
    <citation type="submission" date="2019-04" db="EMBL/GenBank/DDBJ databases">
        <title>Complete genome sequence of Pantoea bacteriophage vB_PagS_AAS21.</title>
        <authorList>
            <person name="Truncaite L."/>
            <person name="Simoliuniene M."/>
            <person name="Zajanckauskaite A."/>
            <person name="Meskys R."/>
            <person name="Simoliunas E."/>
        </authorList>
    </citation>
    <scope>NUCLEOTIDE SEQUENCE [LARGE SCALE GENOMIC DNA]</scope>
</reference>
<sequence length="50" mass="5809">MGFKDIEDFITRHHEFTYDELVLAVAKHYGLKTTDAIDIVNFTLYGDEES</sequence>
<accession>A0A4Y5P1K5</accession>
<dbReference type="EMBL" id="MK770119">
    <property type="protein sequence ID" value="QCW23832.1"/>
    <property type="molecule type" value="Genomic_DNA"/>
</dbReference>
<evidence type="ECO:0000313" key="1">
    <source>
        <dbReference type="EMBL" id="QCW23832.1"/>
    </source>
</evidence>
<protein>
    <submittedName>
        <fullName evidence="1">Uncharacterized protein</fullName>
    </submittedName>
</protein>
<evidence type="ECO:0000313" key="2">
    <source>
        <dbReference type="Proteomes" id="UP000308921"/>
    </source>
</evidence>
<name>A0A4Y5P1K5_9CAUD</name>
<proteinExistence type="predicted"/>
<organism evidence="1 2">
    <name type="scientific">Pantoea phage vB_PagS_AAS21</name>
    <dbReference type="NCBI Taxonomy" id="2575261"/>
    <lineage>
        <taxon>Viruses</taxon>
        <taxon>Duplodnaviria</taxon>
        <taxon>Heunggongvirae</taxon>
        <taxon>Uroviricota</taxon>
        <taxon>Caudoviricetes</taxon>
        <taxon>Demerecviridae</taxon>
        <taxon>Keyvirus</taxon>
        <taxon>Keyvirus AAS21</taxon>
    </lineage>
</organism>
<dbReference type="Proteomes" id="UP000308921">
    <property type="component" value="Segment"/>
</dbReference>
<keyword evidence="2" id="KW-1185">Reference proteome</keyword>
<gene>
    <name evidence="1" type="ORF">AAS21_gp094</name>
</gene>